<dbReference type="PANTHER" id="PTHR13789">
    <property type="entry name" value="MONOOXYGENASE"/>
    <property type="match status" value="1"/>
</dbReference>
<comment type="similarity">
    <text evidence="1">Belongs to the paxM FAD-dependent monooxygenase family.</text>
</comment>
<keyword evidence="3" id="KW-0274">FAD</keyword>
<evidence type="ECO:0000313" key="8">
    <source>
        <dbReference type="Proteomes" id="UP001329825"/>
    </source>
</evidence>
<dbReference type="SUPFAM" id="SSF51905">
    <property type="entry name" value="FAD/NAD(P)-binding domain"/>
    <property type="match status" value="1"/>
</dbReference>
<evidence type="ECO:0000313" key="7">
    <source>
        <dbReference type="EMBL" id="WRT70062.1"/>
    </source>
</evidence>
<evidence type="ECO:0000256" key="5">
    <source>
        <dbReference type="ARBA" id="ARBA00023033"/>
    </source>
</evidence>
<evidence type="ECO:0000256" key="2">
    <source>
        <dbReference type="ARBA" id="ARBA00022630"/>
    </source>
</evidence>
<gene>
    <name evidence="7" type="ORF">IL334_007056</name>
</gene>
<keyword evidence="8" id="KW-1185">Reference proteome</keyword>
<organism evidence="7 8">
    <name type="scientific">Kwoniella shivajii</name>
    <dbReference type="NCBI Taxonomy" id="564305"/>
    <lineage>
        <taxon>Eukaryota</taxon>
        <taxon>Fungi</taxon>
        <taxon>Dikarya</taxon>
        <taxon>Basidiomycota</taxon>
        <taxon>Agaricomycotina</taxon>
        <taxon>Tremellomycetes</taxon>
        <taxon>Tremellales</taxon>
        <taxon>Cryptococcaceae</taxon>
        <taxon>Kwoniella</taxon>
    </lineage>
</organism>
<feature type="domain" description="FAD-binding" evidence="6">
    <location>
        <begin position="12"/>
        <end position="389"/>
    </location>
</feature>
<keyword evidence="4" id="KW-0560">Oxidoreductase</keyword>
<protein>
    <recommendedName>
        <fullName evidence="6">FAD-binding domain-containing protein</fullName>
    </recommendedName>
</protein>
<dbReference type="EMBL" id="CP141890">
    <property type="protein sequence ID" value="WRT70062.1"/>
    <property type="molecule type" value="Genomic_DNA"/>
</dbReference>
<dbReference type="Proteomes" id="UP001329825">
    <property type="component" value="Chromosome 10"/>
</dbReference>
<dbReference type="GeneID" id="87959186"/>
<dbReference type="InterPro" id="IPR036188">
    <property type="entry name" value="FAD/NAD-bd_sf"/>
</dbReference>
<evidence type="ECO:0000256" key="4">
    <source>
        <dbReference type="ARBA" id="ARBA00023002"/>
    </source>
</evidence>
<dbReference type="PANTHER" id="PTHR13789:SF172">
    <property type="entry name" value="HYDROXYLASE, PUTATIVE (AFU_ORTHOLOGUE AFUA_1G12410)-RELATED"/>
    <property type="match status" value="1"/>
</dbReference>
<keyword evidence="5" id="KW-0503">Monooxygenase</keyword>
<dbReference type="Pfam" id="PF01494">
    <property type="entry name" value="FAD_binding_3"/>
    <property type="match status" value="1"/>
</dbReference>
<keyword evidence="2" id="KW-0285">Flavoprotein</keyword>
<evidence type="ECO:0000256" key="1">
    <source>
        <dbReference type="ARBA" id="ARBA00007992"/>
    </source>
</evidence>
<dbReference type="PRINTS" id="PR00420">
    <property type="entry name" value="RNGMNOXGNASE"/>
</dbReference>
<sequence>MVNATNSEFKQLKVAVIGGGLGGMAAAIALRRAGHIVSIYERRDFRLEVGASISCAANGGKWLREWGVDIDSGRPTHLMKLVMRDWDTGKILNNYSLEEYEESWGIVTLLHVPSVSREWFKKNANVCRVDMHEMLMQTATQEEGEGIPCSVVIDHIATACDAEAGTVTFANGETISADLIIGADGIRSAIRGLIGVTPDIKSANQTCYRCNVRREDIQKLGLMPDSTDPAIQFWGGYTKEGLSQYYKIVMSPCAGEEIVSFYCFMPTEMTNHTKEGFQFAEVPVEEMIKGDYSRLDPQCIGLLENSVDRMPWRLYVHQPYSHWTRGRVGVLGDAAHPMMPHQSQGACMAIEDAAALGLIFSKNYHFTRDVRKGLELYEAIRKPRATRVQAASARATENLNERIGFSSLSAPEKALAALENKLTVNEMNDYNMATHVAKEAPAFSL</sequence>
<dbReference type="InterPro" id="IPR050493">
    <property type="entry name" value="FAD-dep_Monooxygenase_BioMet"/>
</dbReference>
<accession>A0ABZ1DBL7</accession>
<dbReference type="RefSeq" id="XP_062794801.1">
    <property type="nucleotide sequence ID" value="XM_062938750.1"/>
</dbReference>
<name>A0ABZ1DBL7_9TREE</name>
<dbReference type="InterPro" id="IPR002938">
    <property type="entry name" value="FAD-bd"/>
</dbReference>
<proteinExistence type="inferred from homology"/>
<evidence type="ECO:0000259" key="6">
    <source>
        <dbReference type="Pfam" id="PF01494"/>
    </source>
</evidence>
<reference evidence="7 8" key="1">
    <citation type="submission" date="2024-01" db="EMBL/GenBank/DDBJ databases">
        <title>Comparative genomics of Cryptococcus and Kwoniella reveals pathogenesis evolution and contrasting modes of karyotype evolution via chromosome fusion or intercentromeric recombination.</title>
        <authorList>
            <person name="Coelho M.A."/>
            <person name="David-Palma M."/>
            <person name="Shea T."/>
            <person name="Bowers K."/>
            <person name="McGinley-Smith S."/>
            <person name="Mohammad A.W."/>
            <person name="Gnirke A."/>
            <person name="Yurkov A.M."/>
            <person name="Nowrousian M."/>
            <person name="Sun S."/>
            <person name="Cuomo C.A."/>
            <person name="Heitman J."/>
        </authorList>
    </citation>
    <scope>NUCLEOTIDE SEQUENCE [LARGE SCALE GENOMIC DNA]</scope>
    <source>
        <strain evidence="7">CBS 11374</strain>
    </source>
</reference>
<dbReference type="Gene3D" id="3.50.50.60">
    <property type="entry name" value="FAD/NAD(P)-binding domain"/>
    <property type="match status" value="1"/>
</dbReference>
<evidence type="ECO:0000256" key="3">
    <source>
        <dbReference type="ARBA" id="ARBA00022827"/>
    </source>
</evidence>